<dbReference type="PRINTS" id="PR00455">
    <property type="entry name" value="HTHTETR"/>
</dbReference>
<evidence type="ECO:0000256" key="3">
    <source>
        <dbReference type="ARBA" id="ARBA00023163"/>
    </source>
</evidence>
<dbReference type="PANTHER" id="PTHR30055:SF234">
    <property type="entry name" value="HTH-TYPE TRANSCRIPTIONAL REGULATOR BETI"/>
    <property type="match status" value="1"/>
</dbReference>
<evidence type="ECO:0000313" key="6">
    <source>
        <dbReference type="EMBL" id="MBJ8339866.1"/>
    </source>
</evidence>
<protein>
    <submittedName>
        <fullName evidence="6">TetR/AcrR family transcriptional regulator</fullName>
    </submittedName>
</protein>
<evidence type="ECO:0000256" key="1">
    <source>
        <dbReference type="ARBA" id="ARBA00023015"/>
    </source>
</evidence>
<gene>
    <name evidence="6" type="ORF">JGU71_13300</name>
</gene>
<dbReference type="Pfam" id="PF00440">
    <property type="entry name" value="TetR_N"/>
    <property type="match status" value="1"/>
</dbReference>
<feature type="DNA-binding region" description="H-T-H motif" evidence="4">
    <location>
        <begin position="32"/>
        <end position="51"/>
    </location>
</feature>
<keyword evidence="1" id="KW-0805">Transcription regulation</keyword>
<dbReference type="GO" id="GO:0003700">
    <property type="term" value="F:DNA-binding transcription factor activity"/>
    <property type="evidence" value="ECO:0007669"/>
    <property type="project" value="TreeGrafter"/>
</dbReference>
<dbReference type="AlphaFoldDB" id="A0A934NR09"/>
<dbReference type="InterPro" id="IPR050109">
    <property type="entry name" value="HTH-type_TetR-like_transc_reg"/>
</dbReference>
<dbReference type="InterPro" id="IPR009057">
    <property type="entry name" value="Homeodomain-like_sf"/>
</dbReference>
<dbReference type="SUPFAM" id="SSF46689">
    <property type="entry name" value="Homeodomain-like"/>
    <property type="match status" value="1"/>
</dbReference>
<accession>A0A934NR09</accession>
<keyword evidence="7" id="KW-1185">Reference proteome</keyword>
<keyword evidence="2 4" id="KW-0238">DNA-binding</keyword>
<dbReference type="PROSITE" id="PS50977">
    <property type="entry name" value="HTH_TETR_2"/>
    <property type="match status" value="1"/>
</dbReference>
<evidence type="ECO:0000256" key="2">
    <source>
        <dbReference type="ARBA" id="ARBA00023125"/>
    </source>
</evidence>
<evidence type="ECO:0000313" key="7">
    <source>
        <dbReference type="Proteomes" id="UP000655868"/>
    </source>
</evidence>
<dbReference type="RefSeq" id="WP_199704650.1">
    <property type="nucleotide sequence ID" value="NZ_JAEMNV010000004.1"/>
</dbReference>
<dbReference type="Proteomes" id="UP000655868">
    <property type="component" value="Unassembled WGS sequence"/>
</dbReference>
<organism evidence="6 7">
    <name type="scientific">Antrihabitans stalagmiti</name>
    <dbReference type="NCBI Taxonomy" id="2799499"/>
    <lineage>
        <taxon>Bacteria</taxon>
        <taxon>Bacillati</taxon>
        <taxon>Actinomycetota</taxon>
        <taxon>Actinomycetes</taxon>
        <taxon>Mycobacteriales</taxon>
        <taxon>Nocardiaceae</taxon>
        <taxon>Antrihabitans</taxon>
    </lineage>
</organism>
<name>A0A934NR09_9NOCA</name>
<evidence type="ECO:0000259" key="5">
    <source>
        <dbReference type="PROSITE" id="PS50977"/>
    </source>
</evidence>
<evidence type="ECO:0000256" key="4">
    <source>
        <dbReference type="PROSITE-ProRule" id="PRU00335"/>
    </source>
</evidence>
<keyword evidence="3" id="KW-0804">Transcription</keyword>
<reference evidence="6" key="1">
    <citation type="submission" date="2020-12" db="EMBL/GenBank/DDBJ databases">
        <title>Antrihabitans popcorni sp. nov. and Antrihabitans auranticaus sp. nov., isolated from a larva cave.</title>
        <authorList>
            <person name="Lee S.D."/>
            <person name="Kim I.S."/>
        </authorList>
    </citation>
    <scope>NUCLEOTIDE SEQUENCE</scope>
    <source>
        <strain evidence="6">YC3-6</strain>
    </source>
</reference>
<dbReference type="PANTHER" id="PTHR30055">
    <property type="entry name" value="HTH-TYPE TRANSCRIPTIONAL REGULATOR RUTR"/>
    <property type="match status" value="1"/>
</dbReference>
<dbReference type="GO" id="GO:0000976">
    <property type="term" value="F:transcription cis-regulatory region binding"/>
    <property type="evidence" value="ECO:0007669"/>
    <property type="project" value="TreeGrafter"/>
</dbReference>
<sequence length="197" mass="21586">MTIADETHESTASRILDGALRAAENHGVRKLTMDDIAGAAGLARITLYSHYRSKDALVAAVVSREQQRFLAHLEAVGSQYADLDDRLVETFAVGVRAMRQHGLLQRMLRTEPAAILPHMMFGSPLLDIARQWIARQLADPASEPGLALQSVAELSVRLAQSLILSEPSVHNLDDADEIRDIARRWILPALHAATGAR</sequence>
<comment type="caution">
    <text evidence="6">The sequence shown here is derived from an EMBL/GenBank/DDBJ whole genome shotgun (WGS) entry which is preliminary data.</text>
</comment>
<dbReference type="Gene3D" id="1.10.357.10">
    <property type="entry name" value="Tetracycline Repressor, domain 2"/>
    <property type="match status" value="1"/>
</dbReference>
<dbReference type="EMBL" id="JAEMNV010000004">
    <property type="protein sequence ID" value="MBJ8339866.1"/>
    <property type="molecule type" value="Genomic_DNA"/>
</dbReference>
<feature type="domain" description="HTH tetR-type" evidence="5">
    <location>
        <begin position="9"/>
        <end position="69"/>
    </location>
</feature>
<proteinExistence type="predicted"/>
<dbReference type="InterPro" id="IPR001647">
    <property type="entry name" value="HTH_TetR"/>
</dbReference>